<keyword evidence="4 7" id="KW-0133">Cell shape</keyword>
<dbReference type="EMBL" id="JBEWZF010000001">
    <property type="protein sequence ID" value="MFL0297388.1"/>
    <property type="molecule type" value="Genomic_DNA"/>
</dbReference>
<accession>A0ABW8U1E2</accession>
<keyword evidence="6 7" id="KW-0961">Cell wall biogenesis/degradation</keyword>
<dbReference type="PROSITE" id="PS52029">
    <property type="entry name" value="LD_TPASE"/>
    <property type="match status" value="1"/>
</dbReference>
<dbReference type="Gene3D" id="2.40.440.10">
    <property type="entry name" value="L,D-transpeptidase catalytic domain-like"/>
    <property type="match status" value="1"/>
</dbReference>
<dbReference type="PANTHER" id="PTHR41533:SF2">
    <property type="entry name" value="BLR7131 PROTEIN"/>
    <property type="match status" value="1"/>
</dbReference>
<evidence type="ECO:0000259" key="8">
    <source>
        <dbReference type="PROSITE" id="PS52029"/>
    </source>
</evidence>
<feature type="active site" description="Proton donor/acceptor" evidence="7">
    <location>
        <position position="208"/>
    </location>
</feature>
<evidence type="ECO:0000256" key="7">
    <source>
        <dbReference type="PROSITE-ProRule" id="PRU01373"/>
    </source>
</evidence>
<comment type="caution">
    <text evidence="9">The sequence shown here is derived from an EMBL/GenBank/DDBJ whole genome shotgun (WGS) entry which is preliminary data.</text>
</comment>
<evidence type="ECO:0000313" key="9">
    <source>
        <dbReference type="EMBL" id="MFL0297388.1"/>
    </source>
</evidence>
<feature type="active site" description="Nucleophile" evidence="7">
    <location>
        <position position="227"/>
    </location>
</feature>
<reference evidence="9 10" key="1">
    <citation type="submission" date="2024-07" db="EMBL/GenBank/DDBJ databases">
        <authorList>
            <person name="Pitt A."/>
            <person name="Hahn M.W."/>
        </authorList>
    </citation>
    <scope>NUCLEOTIDE SEQUENCE [LARGE SCALE GENOMIC DNA]</scope>
    <source>
        <strain evidence="9 10">2-BAHN-186B</strain>
    </source>
</reference>
<proteinExistence type="inferred from homology"/>
<keyword evidence="10" id="KW-1185">Reference proteome</keyword>
<evidence type="ECO:0000313" key="10">
    <source>
        <dbReference type="Proteomes" id="UP001623553"/>
    </source>
</evidence>
<dbReference type="InterPro" id="IPR052905">
    <property type="entry name" value="LD-transpeptidase_YkuD-like"/>
</dbReference>
<keyword evidence="5 7" id="KW-0573">Peptidoglycan synthesis</keyword>
<protein>
    <submittedName>
        <fullName evidence="9">L,D-transpeptidase family protein</fullName>
    </submittedName>
</protein>
<evidence type="ECO:0000256" key="1">
    <source>
        <dbReference type="ARBA" id="ARBA00004752"/>
    </source>
</evidence>
<evidence type="ECO:0000256" key="6">
    <source>
        <dbReference type="ARBA" id="ARBA00023316"/>
    </source>
</evidence>
<evidence type="ECO:0000256" key="3">
    <source>
        <dbReference type="ARBA" id="ARBA00022679"/>
    </source>
</evidence>
<dbReference type="RefSeq" id="WP_406799406.1">
    <property type="nucleotide sequence ID" value="NZ_JBEWZF010000001.1"/>
</dbReference>
<name>A0ABW8U1E2_9BACT</name>
<dbReference type="PANTHER" id="PTHR41533">
    <property type="entry name" value="L,D-TRANSPEPTIDASE HI_1667-RELATED"/>
    <property type="match status" value="1"/>
</dbReference>
<comment type="similarity">
    <text evidence="2">Belongs to the YkuD family.</text>
</comment>
<evidence type="ECO:0000256" key="4">
    <source>
        <dbReference type="ARBA" id="ARBA00022960"/>
    </source>
</evidence>
<dbReference type="Pfam" id="PF03734">
    <property type="entry name" value="YkuD"/>
    <property type="match status" value="1"/>
</dbReference>
<dbReference type="SUPFAM" id="SSF141523">
    <property type="entry name" value="L,D-transpeptidase catalytic domain-like"/>
    <property type="match status" value="1"/>
</dbReference>
<evidence type="ECO:0000256" key="5">
    <source>
        <dbReference type="ARBA" id="ARBA00022984"/>
    </source>
</evidence>
<dbReference type="CDD" id="cd16913">
    <property type="entry name" value="YkuD_like"/>
    <property type="match status" value="1"/>
</dbReference>
<organism evidence="9 10">
    <name type="scientific">Aquirufa novilacunae</name>
    <dbReference type="NCBI Taxonomy" id="3139305"/>
    <lineage>
        <taxon>Bacteria</taxon>
        <taxon>Pseudomonadati</taxon>
        <taxon>Bacteroidota</taxon>
        <taxon>Cytophagia</taxon>
        <taxon>Cytophagales</taxon>
        <taxon>Flectobacillaceae</taxon>
        <taxon>Aquirufa</taxon>
    </lineage>
</organism>
<sequence>MRFSVLFFLLPFFVYSQEPNFHYKGISLTLDSVDAGSEVRKIQTLLVVEKDVAKRVLLQKAAQDYAWLDALRKDRKVILVNIPSAMMRVYSGGDQTLQMKVIVGKKSNQTRTLLSKVDQLTIYPYWFITRRMATVELLPKIQKNHQFLDDNQIQVLNTKYRVVDPHSINWSHLNKDNFPYILRQNSGENNALGALKFHFNNPFSLYLHDTDSKKLFAAPERFFSHGCIRLEKPKDLARLLLAGNHIALDTVKFNHHIKNPKPLALKAKEEYILVIWYSLVDFDEKGELVFFRDIYK</sequence>
<keyword evidence="3" id="KW-0808">Transferase</keyword>
<feature type="domain" description="L,D-TPase catalytic" evidence="8">
    <location>
        <begin position="76"/>
        <end position="249"/>
    </location>
</feature>
<dbReference type="InterPro" id="IPR005490">
    <property type="entry name" value="LD_TPept_cat_dom"/>
</dbReference>
<comment type="pathway">
    <text evidence="1 7">Cell wall biogenesis; peptidoglycan biosynthesis.</text>
</comment>
<dbReference type="InterPro" id="IPR038063">
    <property type="entry name" value="Transpep_catalytic_dom"/>
</dbReference>
<evidence type="ECO:0000256" key="2">
    <source>
        <dbReference type="ARBA" id="ARBA00005992"/>
    </source>
</evidence>
<gene>
    <name evidence="9" type="ORF">AAE961_00730</name>
</gene>
<dbReference type="Proteomes" id="UP001623553">
    <property type="component" value="Unassembled WGS sequence"/>
</dbReference>